<dbReference type="InParanoid" id="A0A2K1JUC9"/>
<reference evidence="1 3" key="1">
    <citation type="journal article" date="2008" name="Science">
        <title>The Physcomitrella genome reveals evolutionary insights into the conquest of land by plants.</title>
        <authorList>
            <person name="Rensing S."/>
            <person name="Lang D."/>
            <person name="Zimmer A."/>
            <person name="Terry A."/>
            <person name="Salamov A."/>
            <person name="Shapiro H."/>
            <person name="Nishiyama T."/>
            <person name="Perroud P.-F."/>
            <person name="Lindquist E."/>
            <person name="Kamisugi Y."/>
            <person name="Tanahashi T."/>
            <person name="Sakakibara K."/>
            <person name="Fujita T."/>
            <person name="Oishi K."/>
            <person name="Shin-I T."/>
            <person name="Kuroki Y."/>
            <person name="Toyoda A."/>
            <person name="Suzuki Y."/>
            <person name="Hashimoto A."/>
            <person name="Yamaguchi K."/>
            <person name="Sugano A."/>
            <person name="Kohara Y."/>
            <person name="Fujiyama A."/>
            <person name="Anterola A."/>
            <person name="Aoki S."/>
            <person name="Ashton N."/>
            <person name="Barbazuk W.B."/>
            <person name="Barker E."/>
            <person name="Bennetzen J."/>
            <person name="Bezanilla M."/>
            <person name="Blankenship R."/>
            <person name="Cho S.H."/>
            <person name="Dutcher S."/>
            <person name="Estelle M."/>
            <person name="Fawcett J.A."/>
            <person name="Gundlach H."/>
            <person name="Hanada K."/>
            <person name="Heyl A."/>
            <person name="Hicks K.A."/>
            <person name="Hugh J."/>
            <person name="Lohr M."/>
            <person name="Mayer K."/>
            <person name="Melkozernov A."/>
            <person name="Murata T."/>
            <person name="Nelson D."/>
            <person name="Pils B."/>
            <person name="Prigge M."/>
            <person name="Reiss B."/>
            <person name="Renner T."/>
            <person name="Rombauts S."/>
            <person name="Rushton P."/>
            <person name="Sanderfoot A."/>
            <person name="Schween G."/>
            <person name="Shiu S.-H."/>
            <person name="Stueber K."/>
            <person name="Theodoulou F.L."/>
            <person name="Tu H."/>
            <person name="Van de Peer Y."/>
            <person name="Verrier P.J."/>
            <person name="Waters E."/>
            <person name="Wood A."/>
            <person name="Yang L."/>
            <person name="Cove D."/>
            <person name="Cuming A."/>
            <person name="Hasebe M."/>
            <person name="Lucas S."/>
            <person name="Mishler D.B."/>
            <person name="Reski R."/>
            <person name="Grigoriev I."/>
            <person name="Quatrano R.S."/>
            <person name="Boore J.L."/>
        </authorList>
    </citation>
    <scope>NUCLEOTIDE SEQUENCE [LARGE SCALE GENOMIC DNA]</scope>
    <source>
        <strain evidence="2 3">cv. Gransden 2004</strain>
    </source>
</reference>
<accession>A0A2K1JUC9</accession>
<keyword evidence="3" id="KW-1185">Reference proteome</keyword>
<evidence type="ECO:0000313" key="3">
    <source>
        <dbReference type="Proteomes" id="UP000006727"/>
    </source>
</evidence>
<evidence type="ECO:0000313" key="1">
    <source>
        <dbReference type="EMBL" id="PNR45132.1"/>
    </source>
</evidence>
<dbReference type="AlphaFoldDB" id="A0A2K1JUC9"/>
<protein>
    <submittedName>
        <fullName evidence="1 2">Uncharacterized protein</fullName>
    </submittedName>
</protein>
<dbReference type="EMBL" id="ABEU02000011">
    <property type="protein sequence ID" value="PNR45132.1"/>
    <property type="molecule type" value="Genomic_DNA"/>
</dbReference>
<name>A0A2K1JUC9_PHYPA</name>
<reference evidence="1 3" key="2">
    <citation type="journal article" date="2018" name="Plant J.">
        <title>The Physcomitrella patens chromosome-scale assembly reveals moss genome structure and evolution.</title>
        <authorList>
            <person name="Lang D."/>
            <person name="Ullrich K.K."/>
            <person name="Murat F."/>
            <person name="Fuchs J."/>
            <person name="Jenkins J."/>
            <person name="Haas F.B."/>
            <person name="Piednoel M."/>
            <person name="Gundlach H."/>
            <person name="Van Bel M."/>
            <person name="Meyberg R."/>
            <person name="Vives C."/>
            <person name="Morata J."/>
            <person name="Symeonidi A."/>
            <person name="Hiss M."/>
            <person name="Muchero W."/>
            <person name="Kamisugi Y."/>
            <person name="Saleh O."/>
            <person name="Blanc G."/>
            <person name="Decker E.L."/>
            <person name="van Gessel N."/>
            <person name="Grimwood J."/>
            <person name="Hayes R.D."/>
            <person name="Graham S.W."/>
            <person name="Gunter L.E."/>
            <person name="McDaniel S.F."/>
            <person name="Hoernstein S.N.W."/>
            <person name="Larsson A."/>
            <person name="Li F.W."/>
            <person name="Perroud P.F."/>
            <person name="Phillips J."/>
            <person name="Ranjan P."/>
            <person name="Rokshar D.S."/>
            <person name="Rothfels C.J."/>
            <person name="Schneider L."/>
            <person name="Shu S."/>
            <person name="Stevenson D.W."/>
            <person name="Thummler F."/>
            <person name="Tillich M."/>
            <person name="Villarreal Aguilar J.C."/>
            <person name="Widiez T."/>
            <person name="Wong G.K."/>
            <person name="Wymore A."/>
            <person name="Zhang Y."/>
            <person name="Zimmer A.D."/>
            <person name="Quatrano R.S."/>
            <person name="Mayer K.F.X."/>
            <person name="Goodstein D."/>
            <person name="Casacuberta J.M."/>
            <person name="Vandepoele K."/>
            <person name="Reski R."/>
            <person name="Cuming A.C."/>
            <person name="Tuskan G.A."/>
            <person name="Maumus F."/>
            <person name="Salse J."/>
            <person name="Schmutz J."/>
            <person name="Rensing S.A."/>
        </authorList>
    </citation>
    <scope>NUCLEOTIDE SEQUENCE [LARGE SCALE GENOMIC DNA]</scope>
    <source>
        <strain evidence="2 3">cv. Gransden 2004</strain>
    </source>
</reference>
<proteinExistence type="predicted"/>
<evidence type="ECO:0000313" key="2">
    <source>
        <dbReference type="EnsemblPlants" id="Pp3c11_11422V3.1"/>
    </source>
</evidence>
<dbReference type="EnsemblPlants" id="Pp3c11_11422V3.1">
    <property type="protein sequence ID" value="Pp3c11_11422V3.1"/>
    <property type="gene ID" value="Pp3c11_11422"/>
</dbReference>
<dbReference type="Proteomes" id="UP000006727">
    <property type="component" value="Chromosome 11"/>
</dbReference>
<dbReference type="Gramene" id="Pp3c11_11422V3.1">
    <property type="protein sequence ID" value="Pp3c11_11422V3.1"/>
    <property type="gene ID" value="Pp3c11_11422"/>
</dbReference>
<reference evidence="2" key="3">
    <citation type="submission" date="2020-12" db="UniProtKB">
        <authorList>
            <consortium name="EnsemblPlants"/>
        </authorList>
    </citation>
    <scope>IDENTIFICATION</scope>
</reference>
<organism evidence="1">
    <name type="scientific">Physcomitrium patens</name>
    <name type="common">Spreading-leaved earth moss</name>
    <name type="synonym">Physcomitrella patens</name>
    <dbReference type="NCBI Taxonomy" id="3218"/>
    <lineage>
        <taxon>Eukaryota</taxon>
        <taxon>Viridiplantae</taxon>
        <taxon>Streptophyta</taxon>
        <taxon>Embryophyta</taxon>
        <taxon>Bryophyta</taxon>
        <taxon>Bryophytina</taxon>
        <taxon>Bryopsida</taxon>
        <taxon>Funariidae</taxon>
        <taxon>Funariales</taxon>
        <taxon>Funariaceae</taxon>
        <taxon>Physcomitrium</taxon>
    </lineage>
</organism>
<gene>
    <name evidence="1" type="ORF">PHYPA_014903</name>
</gene>
<sequence>MFQEHWAAPWNMVHSDYKLAAVFFVLHIRPASSSWWITKHVPRISPGALVAVTDRTVVMPAKTKYLSTKST</sequence>